<accession>A0A6V7TZ50</accession>
<dbReference type="InterPro" id="IPR034104">
    <property type="entry name" value="Lsm1"/>
</dbReference>
<protein>
    <recommendedName>
        <fullName evidence="4">U6 snRNA-associated Sm-like protein LSm1</fullName>
    </recommendedName>
</protein>
<dbReference type="GO" id="GO:0006397">
    <property type="term" value="P:mRNA processing"/>
    <property type="evidence" value="ECO:0007669"/>
    <property type="project" value="UniProtKB-UniRule"/>
</dbReference>
<dbReference type="CDD" id="cd01728">
    <property type="entry name" value="LSm1"/>
    <property type="match status" value="1"/>
</dbReference>
<dbReference type="InterPro" id="IPR001163">
    <property type="entry name" value="Sm_dom_euk/arc"/>
</dbReference>
<organism evidence="6 7">
    <name type="scientific">Meloidogyne enterolobii</name>
    <name type="common">Root-knot nematode worm</name>
    <name type="synonym">Meloidogyne mayaguensis</name>
    <dbReference type="NCBI Taxonomy" id="390850"/>
    <lineage>
        <taxon>Eukaryota</taxon>
        <taxon>Metazoa</taxon>
        <taxon>Ecdysozoa</taxon>
        <taxon>Nematoda</taxon>
        <taxon>Chromadorea</taxon>
        <taxon>Rhabditida</taxon>
        <taxon>Tylenchina</taxon>
        <taxon>Tylenchomorpha</taxon>
        <taxon>Tylenchoidea</taxon>
        <taxon>Meloidogynidae</taxon>
        <taxon>Meloidogyninae</taxon>
        <taxon>Meloidogyne</taxon>
    </lineage>
</organism>
<comment type="function">
    <text evidence="4">Probably involved with other LSm subunits in the general process of degradation of mRNAs.</text>
</comment>
<keyword evidence="3 4" id="KW-0687">Ribonucleoprotein</keyword>
<dbReference type="InterPro" id="IPR044642">
    <property type="entry name" value="PTHR15588"/>
</dbReference>
<keyword evidence="4" id="KW-0507">mRNA processing</keyword>
<evidence type="ECO:0000256" key="3">
    <source>
        <dbReference type="ARBA" id="ARBA00023274"/>
    </source>
</evidence>
<dbReference type="GO" id="GO:1990726">
    <property type="term" value="C:Lsm1-7-Pat1 complex"/>
    <property type="evidence" value="ECO:0007669"/>
    <property type="project" value="TreeGrafter"/>
</dbReference>
<evidence type="ECO:0000259" key="5">
    <source>
        <dbReference type="Pfam" id="PF01423"/>
    </source>
</evidence>
<comment type="subcellular location">
    <subcellularLocation>
        <location evidence="4">Cytoplasm</location>
    </subcellularLocation>
    <subcellularLocation>
        <location evidence="4">Cytoplasm</location>
        <location evidence="4">P-body</location>
    </subcellularLocation>
</comment>
<sequence>MELPDPYLPGAVSLLDQLDKKLVVVLRDGKTLIGYLRTLDQFANLVLHETLERIHVDKYYGDISRGIF</sequence>
<dbReference type="GO" id="GO:1990904">
    <property type="term" value="C:ribonucleoprotein complex"/>
    <property type="evidence" value="ECO:0007669"/>
    <property type="project" value="UniProtKB-KW"/>
</dbReference>
<dbReference type="InterPro" id="IPR010920">
    <property type="entry name" value="LSM_dom_sf"/>
</dbReference>
<gene>
    <name evidence="4" type="primary">LSM1</name>
    <name evidence="6" type="ORF">MENT_LOCUS6327</name>
</gene>
<dbReference type="AlphaFoldDB" id="A0A6V7TZ50"/>
<comment type="subunit">
    <text evidence="4">LSm subunits form a heteromer with a donut shape.</text>
</comment>
<comment type="similarity">
    <text evidence="4">Belongs to the snRNP Sm proteins family.</text>
</comment>
<evidence type="ECO:0000256" key="4">
    <source>
        <dbReference type="RuleBase" id="RU365047"/>
    </source>
</evidence>
<keyword evidence="1 4" id="KW-0963">Cytoplasm</keyword>
<evidence type="ECO:0000256" key="1">
    <source>
        <dbReference type="ARBA" id="ARBA00022490"/>
    </source>
</evidence>
<name>A0A6V7TZ50_MELEN</name>
<reference evidence="6 7" key="1">
    <citation type="submission" date="2020-08" db="EMBL/GenBank/DDBJ databases">
        <authorList>
            <person name="Koutsovoulos G."/>
            <person name="Danchin GJ E."/>
        </authorList>
    </citation>
    <scope>NUCLEOTIDE SEQUENCE [LARGE SCALE GENOMIC DNA]</scope>
</reference>
<dbReference type="OrthoDB" id="422364at2759"/>
<evidence type="ECO:0000313" key="6">
    <source>
        <dbReference type="EMBL" id="CAD2139956.1"/>
    </source>
</evidence>
<dbReference type="GO" id="GO:0000932">
    <property type="term" value="C:P-body"/>
    <property type="evidence" value="ECO:0007669"/>
    <property type="project" value="UniProtKB-SubCell"/>
</dbReference>
<feature type="domain" description="Sm" evidence="5">
    <location>
        <begin position="14"/>
        <end position="56"/>
    </location>
</feature>
<dbReference type="Gene3D" id="2.30.30.100">
    <property type="match status" value="1"/>
</dbReference>
<dbReference type="Pfam" id="PF01423">
    <property type="entry name" value="LSM"/>
    <property type="match status" value="1"/>
</dbReference>
<evidence type="ECO:0000256" key="2">
    <source>
        <dbReference type="ARBA" id="ARBA00022884"/>
    </source>
</evidence>
<dbReference type="GO" id="GO:0000290">
    <property type="term" value="P:deadenylation-dependent decapping of nuclear-transcribed mRNA"/>
    <property type="evidence" value="ECO:0007669"/>
    <property type="project" value="TreeGrafter"/>
</dbReference>
<dbReference type="PANTHER" id="PTHR15588">
    <property type="entry name" value="LSM1"/>
    <property type="match status" value="1"/>
</dbReference>
<proteinExistence type="inferred from homology"/>
<evidence type="ECO:0000313" key="7">
    <source>
        <dbReference type="Proteomes" id="UP000580250"/>
    </source>
</evidence>
<keyword evidence="2 4" id="KW-0694">RNA-binding</keyword>
<comment type="caution">
    <text evidence="6">The sequence shown here is derived from an EMBL/GenBank/DDBJ whole genome shotgun (WGS) entry which is preliminary data.</text>
</comment>
<dbReference type="GO" id="GO:0003729">
    <property type="term" value="F:mRNA binding"/>
    <property type="evidence" value="ECO:0007669"/>
    <property type="project" value="TreeGrafter"/>
</dbReference>
<dbReference type="PANTHER" id="PTHR15588:SF8">
    <property type="entry name" value="U6 SNRNA-ASSOCIATED SM-LIKE PROTEIN LSM1"/>
    <property type="match status" value="1"/>
</dbReference>
<dbReference type="Proteomes" id="UP000580250">
    <property type="component" value="Unassembled WGS sequence"/>
</dbReference>
<dbReference type="EMBL" id="CAJEWN010000024">
    <property type="protein sequence ID" value="CAD2139956.1"/>
    <property type="molecule type" value="Genomic_DNA"/>
</dbReference>
<dbReference type="SUPFAM" id="SSF50182">
    <property type="entry name" value="Sm-like ribonucleoproteins"/>
    <property type="match status" value="1"/>
</dbReference>